<reference evidence="2" key="1">
    <citation type="submission" date="2021-02" db="EMBL/GenBank/DDBJ databases">
        <authorList>
            <person name="Nowell W R."/>
        </authorList>
    </citation>
    <scope>NUCLEOTIDE SEQUENCE</scope>
</reference>
<sequence>MQAALKTFAVDENSVSAYLYHRLLGHEVDDLVMKVTLPK</sequence>
<evidence type="ECO:0000313" key="2">
    <source>
        <dbReference type="EMBL" id="CAF4805814.1"/>
    </source>
</evidence>
<dbReference type="AlphaFoldDB" id="A0A8S3BC12"/>
<proteinExistence type="predicted"/>
<dbReference type="Proteomes" id="UP000681967">
    <property type="component" value="Unassembled WGS sequence"/>
</dbReference>
<dbReference type="Proteomes" id="UP000681720">
    <property type="component" value="Unassembled WGS sequence"/>
</dbReference>
<feature type="non-terminal residue" evidence="2">
    <location>
        <position position="39"/>
    </location>
</feature>
<accession>A0A8S3BC12</accession>
<dbReference type="EMBL" id="CAJOBJ010187637">
    <property type="protein sequence ID" value="CAF4941861.1"/>
    <property type="molecule type" value="Genomic_DNA"/>
</dbReference>
<evidence type="ECO:0000313" key="4">
    <source>
        <dbReference type="EMBL" id="CAF4982229.1"/>
    </source>
</evidence>
<dbReference type="EMBL" id="CAJOBH010141137">
    <property type="protein sequence ID" value="CAF4805814.1"/>
    <property type="molecule type" value="Genomic_DNA"/>
</dbReference>
<dbReference type="EMBL" id="CAJOBJ010200710">
    <property type="protein sequence ID" value="CAF4982229.1"/>
    <property type="molecule type" value="Genomic_DNA"/>
</dbReference>
<evidence type="ECO:0000313" key="5">
    <source>
        <dbReference type="Proteomes" id="UP000681967"/>
    </source>
</evidence>
<comment type="caution">
    <text evidence="2">The sequence shown here is derived from an EMBL/GenBank/DDBJ whole genome shotgun (WGS) entry which is preliminary data.</text>
</comment>
<gene>
    <name evidence="1" type="ORF">BYL167_LOCUS38739</name>
    <name evidence="2" type="ORF">BYL167_LOCUS48346</name>
    <name evidence="3" type="ORF">GIL414_LOCUS53861</name>
    <name evidence="4" type="ORF">GIL414_LOCUS56112</name>
</gene>
<name>A0A8S3BC12_9BILA</name>
<dbReference type="EMBL" id="CAJOBH010091360">
    <property type="protein sequence ID" value="CAF4566839.1"/>
    <property type="molecule type" value="Genomic_DNA"/>
</dbReference>
<evidence type="ECO:0000313" key="1">
    <source>
        <dbReference type="EMBL" id="CAF4566839.1"/>
    </source>
</evidence>
<organism evidence="2 5">
    <name type="scientific">Rotaria magnacalcarata</name>
    <dbReference type="NCBI Taxonomy" id="392030"/>
    <lineage>
        <taxon>Eukaryota</taxon>
        <taxon>Metazoa</taxon>
        <taxon>Spiralia</taxon>
        <taxon>Gnathifera</taxon>
        <taxon>Rotifera</taxon>
        <taxon>Eurotatoria</taxon>
        <taxon>Bdelloidea</taxon>
        <taxon>Philodinida</taxon>
        <taxon>Philodinidae</taxon>
        <taxon>Rotaria</taxon>
    </lineage>
</organism>
<protein>
    <submittedName>
        <fullName evidence="2">Uncharacterized protein</fullName>
    </submittedName>
</protein>
<evidence type="ECO:0000313" key="3">
    <source>
        <dbReference type="EMBL" id="CAF4941861.1"/>
    </source>
</evidence>